<dbReference type="PANTHER" id="PTHR30576">
    <property type="entry name" value="COLANIC BIOSYNTHESIS UDP-GLUCOSE LIPID CARRIER TRANSFERASE"/>
    <property type="match status" value="1"/>
</dbReference>
<organism evidence="10 11">
    <name type="scientific">Actinomadura keratinilytica</name>
    <dbReference type="NCBI Taxonomy" id="547461"/>
    <lineage>
        <taxon>Bacteria</taxon>
        <taxon>Bacillati</taxon>
        <taxon>Actinomycetota</taxon>
        <taxon>Actinomycetes</taxon>
        <taxon>Streptosporangiales</taxon>
        <taxon>Thermomonosporaceae</taxon>
        <taxon>Actinomadura</taxon>
    </lineage>
</organism>
<feature type="domain" description="Bacterial sugar transferase" evidence="9">
    <location>
        <begin position="310"/>
        <end position="492"/>
    </location>
</feature>
<dbReference type="Gene3D" id="3.40.50.720">
    <property type="entry name" value="NAD(P)-binding Rossmann-like Domain"/>
    <property type="match status" value="1"/>
</dbReference>
<comment type="subcellular location">
    <subcellularLocation>
        <location evidence="1">Membrane</location>
        <topology evidence="1">Multi-pass membrane protein</topology>
    </subcellularLocation>
</comment>
<evidence type="ECO:0000256" key="1">
    <source>
        <dbReference type="ARBA" id="ARBA00004141"/>
    </source>
</evidence>
<evidence type="ECO:0000256" key="7">
    <source>
        <dbReference type="SAM" id="MobiDB-lite"/>
    </source>
</evidence>
<sequence>MGAQGLSAKTAPQRTGRTAPATSALSTEEIEADIAALPAVSRSARGGRRGSVFFSFCLPAVDGAAMTLAALAAGAARPVAVFGAAALAIASCGLSGALYQCRRALSLVDDLRAMMIPALVAGMVAALAFLSSPWTPFPDTCALGLRVAFLFCATALAARALCYAAVRAWRKKRITAPSALVIGSGPFTGHVLDVLQRHAEFGLRPVGQLVCYGSVPQADGHPRVLGGLLDLRRVIGAHGVTTAVIVAEEVPRRHIEVVARVCGALGCEVLLVPSTVELISGAGARAEHLRGIPCVAIPHRPHGLPSWSAKRAFDVLVAALALAAVWPLMAACAIAVRVEGGPGVLFRQRRVGAGGRTFMVLKFRTLKPADEKESDTRWSVDGDDRMGPVGRFLRRSSLDELPQLWNVLRGDMSLVGPRPERPHFVKRFSDEYTGYAMRHRVPAGITGWSQIHGLRGDTSIELRARYDNHYIDNWSFWGDLKILLLTLQAVVKAP</sequence>
<evidence type="ECO:0000256" key="2">
    <source>
        <dbReference type="ARBA" id="ARBA00006464"/>
    </source>
</evidence>
<dbReference type="EMBL" id="BAABDO010000034">
    <property type="protein sequence ID" value="GAA4140559.1"/>
    <property type="molecule type" value="Genomic_DNA"/>
</dbReference>
<feature type="transmembrane region" description="Helical" evidence="8">
    <location>
        <begin position="79"/>
        <end position="99"/>
    </location>
</feature>
<keyword evidence="4 8" id="KW-0812">Transmembrane</keyword>
<evidence type="ECO:0000256" key="3">
    <source>
        <dbReference type="ARBA" id="ARBA00022679"/>
    </source>
</evidence>
<feature type="region of interest" description="Disordered" evidence="7">
    <location>
        <begin position="1"/>
        <end position="24"/>
    </location>
</feature>
<evidence type="ECO:0000256" key="4">
    <source>
        <dbReference type="ARBA" id="ARBA00022692"/>
    </source>
</evidence>
<dbReference type="PANTHER" id="PTHR30576:SF0">
    <property type="entry name" value="UNDECAPRENYL-PHOSPHATE N-ACETYLGALACTOSAMINYL 1-PHOSPHATE TRANSFERASE-RELATED"/>
    <property type="match status" value="1"/>
</dbReference>
<evidence type="ECO:0000256" key="5">
    <source>
        <dbReference type="ARBA" id="ARBA00022989"/>
    </source>
</evidence>
<dbReference type="Proteomes" id="UP001500266">
    <property type="component" value="Unassembled WGS sequence"/>
</dbReference>
<protein>
    <submittedName>
        <fullName evidence="10">Exopolysaccharide biosynthesis polyprenyl glycosylphosphotransferase</fullName>
    </submittedName>
</protein>
<feature type="transmembrane region" description="Helical" evidence="8">
    <location>
        <begin position="52"/>
        <end position="73"/>
    </location>
</feature>
<name>A0ABP7YSG3_9ACTN</name>
<evidence type="ECO:0000313" key="10">
    <source>
        <dbReference type="EMBL" id="GAA4140559.1"/>
    </source>
</evidence>
<keyword evidence="6 8" id="KW-0472">Membrane</keyword>
<dbReference type="NCBIfam" id="TIGR03025">
    <property type="entry name" value="EPS_sugtrans"/>
    <property type="match status" value="1"/>
</dbReference>
<gene>
    <name evidence="10" type="ORF">GCM10022416_27830</name>
</gene>
<comment type="similarity">
    <text evidence="2">Belongs to the bacterial sugar transferase family.</text>
</comment>
<comment type="caution">
    <text evidence="10">The sequence shown here is derived from an EMBL/GenBank/DDBJ whole genome shotgun (WGS) entry which is preliminary data.</text>
</comment>
<feature type="transmembrane region" description="Helical" evidence="8">
    <location>
        <begin position="111"/>
        <end position="131"/>
    </location>
</feature>
<reference evidence="11" key="1">
    <citation type="journal article" date="2019" name="Int. J. Syst. Evol. Microbiol.">
        <title>The Global Catalogue of Microorganisms (GCM) 10K type strain sequencing project: providing services to taxonomists for standard genome sequencing and annotation.</title>
        <authorList>
            <consortium name="The Broad Institute Genomics Platform"/>
            <consortium name="The Broad Institute Genome Sequencing Center for Infectious Disease"/>
            <person name="Wu L."/>
            <person name="Ma J."/>
        </authorList>
    </citation>
    <scope>NUCLEOTIDE SEQUENCE [LARGE SCALE GENOMIC DNA]</scope>
    <source>
        <strain evidence="11">JCM 17316</strain>
    </source>
</reference>
<dbReference type="InterPro" id="IPR017475">
    <property type="entry name" value="EPS_sugar_tfrase"/>
</dbReference>
<proteinExistence type="inferred from homology"/>
<evidence type="ECO:0000256" key="6">
    <source>
        <dbReference type="ARBA" id="ARBA00023136"/>
    </source>
</evidence>
<accession>A0ABP7YSG3</accession>
<evidence type="ECO:0000313" key="11">
    <source>
        <dbReference type="Proteomes" id="UP001500266"/>
    </source>
</evidence>
<evidence type="ECO:0000259" key="9">
    <source>
        <dbReference type="Pfam" id="PF02397"/>
    </source>
</evidence>
<keyword evidence="11" id="KW-1185">Reference proteome</keyword>
<dbReference type="InterPro" id="IPR003362">
    <property type="entry name" value="Bact_transf"/>
</dbReference>
<keyword evidence="5 8" id="KW-1133">Transmembrane helix</keyword>
<feature type="transmembrane region" description="Helical" evidence="8">
    <location>
        <begin position="143"/>
        <end position="166"/>
    </location>
</feature>
<feature type="compositionally biased region" description="Polar residues" evidence="7">
    <location>
        <begin position="10"/>
        <end position="24"/>
    </location>
</feature>
<feature type="transmembrane region" description="Helical" evidence="8">
    <location>
        <begin position="315"/>
        <end position="336"/>
    </location>
</feature>
<keyword evidence="3" id="KW-0808">Transferase</keyword>
<dbReference type="Pfam" id="PF02397">
    <property type="entry name" value="Bac_transf"/>
    <property type="match status" value="1"/>
</dbReference>
<evidence type="ECO:0000256" key="8">
    <source>
        <dbReference type="SAM" id="Phobius"/>
    </source>
</evidence>